<dbReference type="Pfam" id="PF09361">
    <property type="entry name" value="Phasin_2"/>
    <property type="match status" value="1"/>
</dbReference>
<name>A0A7Y9R456_9BURK</name>
<reference evidence="2 3" key="1">
    <citation type="submission" date="2020-07" db="EMBL/GenBank/DDBJ databases">
        <title>Genomic Encyclopedia of Archaeal and Bacterial Type Strains, Phase II (KMG-II): from individual species to whole genera.</title>
        <authorList>
            <person name="Goeker M."/>
        </authorList>
    </citation>
    <scope>NUCLEOTIDE SEQUENCE [LARGE SCALE GENOMIC DNA]</scope>
    <source>
        <strain evidence="2 3">DSM 21226</strain>
    </source>
</reference>
<dbReference type="EMBL" id="JACCFH010000001">
    <property type="protein sequence ID" value="NYG34925.1"/>
    <property type="molecule type" value="Genomic_DNA"/>
</dbReference>
<dbReference type="InterPro" id="IPR010127">
    <property type="entry name" value="Phasin_subfam-1"/>
</dbReference>
<dbReference type="AlphaFoldDB" id="A0A7Y9R456"/>
<dbReference type="InterPro" id="IPR018968">
    <property type="entry name" value="Phasin"/>
</dbReference>
<protein>
    <submittedName>
        <fullName evidence="2">Phasin family protein</fullName>
    </submittedName>
</protein>
<dbReference type="Proteomes" id="UP000518288">
    <property type="component" value="Unassembled WGS sequence"/>
</dbReference>
<organism evidence="2 3">
    <name type="scientific">Sphaerotilus montanus</name>
    <dbReference type="NCBI Taxonomy" id="522889"/>
    <lineage>
        <taxon>Bacteria</taxon>
        <taxon>Pseudomonadati</taxon>
        <taxon>Pseudomonadota</taxon>
        <taxon>Betaproteobacteria</taxon>
        <taxon>Burkholderiales</taxon>
        <taxon>Sphaerotilaceae</taxon>
        <taxon>Sphaerotilus</taxon>
    </lineage>
</organism>
<dbReference type="RefSeq" id="WP_179635508.1">
    <property type="nucleotide sequence ID" value="NZ_JACCFH010000001.1"/>
</dbReference>
<comment type="caution">
    <text evidence="2">The sequence shown here is derived from an EMBL/GenBank/DDBJ whole genome shotgun (WGS) entry which is preliminary data.</text>
</comment>
<sequence>MLTPEQFAAANKANLDALVELARKSFEGVEKLVELNLQAVRAAMGDSVEQSKALLAAKDPQSLAALQADLVQPAAEKVTAYGRQVYDIATSTQSEMSKLVESQMAVAQEKILGLVDAAVKNAPAGGEESLAMIKQAVVAANGALVNVQQAAKQALSVAEANFEAMNHPDQNRNQKN</sequence>
<feature type="domain" description="Phasin" evidence="1">
    <location>
        <begin position="5"/>
        <end position="104"/>
    </location>
</feature>
<accession>A0A7Y9R456</accession>
<evidence type="ECO:0000313" key="3">
    <source>
        <dbReference type="Proteomes" id="UP000518288"/>
    </source>
</evidence>
<proteinExistence type="predicted"/>
<keyword evidence="3" id="KW-1185">Reference proteome</keyword>
<evidence type="ECO:0000259" key="1">
    <source>
        <dbReference type="Pfam" id="PF09361"/>
    </source>
</evidence>
<gene>
    <name evidence="2" type="ORF">BDD16_003911</name>
</gene>
<dbReference type="NCBIfam" id="TIGR01841">
    <property type="entry name" value="phasin"/>
    <property type="match status" value="1"/>
</dbReference>
<evidence type="ECO:0000313" key="2">
    <source>
        <dbReference type="EMBL" id="NYG34925.1"/>
    </source>
</evidence>